<name>A0A0A9ZEC9_LYGHE</name>
<dbReference type="EMBL" id="GBHO01003454">
    <property type="protein sequence ID" value="JAG40150.1"/>
    <property type="molecule type" value="Transcribed_RNA"/>
</dbReference>
<reference evidence="2" key="3">
    <citation type="journal article" date="2016" name="Gigascience">
        <title>De novo construction of an expanded transcriptome assembly for the western tarnished plant bug, Lygus hesperus.</title>
        <authorList>
            <person name="Tassone E.E."/>
            <person name="Geib S.M."/>
            <person name="Hall B."/>
            <person name="Fabrick J.A."/>
            <person name="Brent C.S."/>
            <person name="Hull J.J."/>
        </authorList>
    </citation>
    <scope>NUCLEOTIDE SEQUENCE</scope>
</reference>
<evidence type="ECO:0000313" key="1">
    <source>
        <dbReference type="EMBL" id="JAG40150.1"/>
    </source>
</evidence>
<accession>A0A0A9ZEC9</accession>
<gene>
    <name evidence="1" type="primary">ldh_3</name>
    <name evidence="1" type="ORF">CM83_18166</name>
    <name evidence="2" type="ORF">g.18716</name>
</gene>
<dbReference type="EMBL" id="GDHC01003179">
    <property type="protein sequence ID" value="JAQ15450.1"/>
    <property type="molecule type" value="Transcribed_RNA"/>
</dbReference>
<proteinExistence type="predicted"/>
<sequence length="305" mass="34239">MLETPYNSPSTGVNDFNTSIKGSCGNERALKVLSNLDILHGITMNFQHRSRFPGPRNHKLQRPPLSTEDEETVLVACTWVHSTSTHTTQLHRLLALTTAQQAFVRLQIPQCIVAIVAASDHSTVIDLNNLHRILMAVQCVAHLVLIARDDPHLPSTGTAEYVIPLHIPLQHLKITFQVDFPAQFHPPTRPRGLLDPKDAYNSIHRPHRNVSPISRTGHTVHGIRKMFAQHHLCVYVQPRSTFVRMCAQRADSEPEVPAAANVLGSWMRRTVQLCRHRNLTPAEVLRPQQRFEVLNPYATTVSALG</sequence>
<protein>
    <submittedName>
        <fullName evidence="1">L-lactate dehydrogenase</fullName>
    </submittedName>
</protein>
<organism evidence="1">
    <name type="scientific">Lygus hesperus</name>
    <name type="common">Western plant bug</name>
    <dbReference type="NCBI Taxonomy" id="30085"/>
    <lineage>
        <taxon>Eukaryota</taxon>
        <taxon>Metazoa</taxon>
        <taxon>Ecdysozoa</taxon>
        <taxon>Arthropoda</taxon>
        <taxon>Hexapoda</taxon>
        <taxon>Insecta</taxon>
        <taxon>Pterygota</taxon>
        <taxon>Neoptera</taxon>
        <taxon>Paraneoptera</taxon>
        <taxon>Hemiptera</taxon>
        <taxon>Heteroptera</taxon>
        <taxon>Panheteroptera</taxon>
        <taxon>Cimicomorpha</taxon>
        <taxon>Miridae</taxon>
        <taxon>Mirini</taxon>
        <taxon>Lygus</taxon>
    </lineage>
</organism>
<dbReference type="AlphaFoldDB" id="A0A0A9ZEC9"/>
<evidence type="ECO:0000313" key="2">
    <source>
        <dbReference type="EMBL" id="JAQ15450.1"/>
    </source>
</evidence>
<reference evidence="1" key="1">
    <citation type="journal article" date="2014" name="PLoS ONE">
        <title>Transcriptome-Based Identification of ABC Transporters in the Western Tarnished Plant Bug Lygus hesperus.</title>
        <authorList>
            <person name="Hull J.J."/>
            <person name="Chaney K."/>
            <person name="Geib S.M."/>
            <person name="Fabrick J.A."/>
            <person name="Brent C.S."/>
            <person name="Walsh D."/>
            <person name="Lavine L.C."/>
        </authorList>
    </citation>
    <scope>NUCLEOTIDE SEQUENCE</scope>
</reference>
<reference evidence="1" key="2">
    <citation type="submission" date="2014-07" db="EMBL/GenBank/DDBJ databases">
        <authorList>
            <person name="Hull J."/>
        </authorList>
    </citation>
    <scope>NUCLEOTIDE SEQUENCE</scope>
</reference>